<accession>A0A5B0QQR1</accession>
<dbReference type="EMBL" id="VSWC01000014">
    <property type="protein sequence ID" value="KAA1115548.1"/>
    <property type="molecule type" value="Genomic_DNA"/>
</dbReference>
<evidence type="ECO:0000313" key="3">
    <source>
        <dbReference type="EMBL" id="KAA1132464.1"/>
    </source>
</evidence>
<keyword evidence="4" id="KW-1185">Reference proteome</keyword>
<gene>
    <name evidence="2" type="ORF">PGT21_037031</name>
    <name evidence="3" type="ORF">PGTUg99_012251</name>
</gene>
<evidence type="ECO:0000313" key="5">
    <source>
        <dbReference type="Proteomes" id="UP000325313"/>
    </source>
</evidence>
<proteinExistence type="predicted"/>
<dbReference type="AlphaFoldDB" id="A0A5B0QQR1"/>
<feature type="compositionally biased region" description="Basic and acidic residues" evidence="1">
    <location>
        <begin position="37"/>
        <end position="48"/>
    </location>
</feature>
<feature type="region of interest" description="Disordered" evidence="1">
    <location>
        <begin position="1"/>
        <end position="51"/>
    </location>
</feature>
<dbReference type="Proteomes" id="UP000324748">
    <property type="component" value="Unassembled WGS sequence"/>
</dbReference>
<evidence type="ECO:0000256" key="1">
    <source>
        <dbReference type="SAM" id="MobiDB-lite"/>
    </source>
</evidence>
<protein>
    <submittedName>
        <fullName evidence="2">Uncharacterized protein</fullName>
    </submittedName>
</protein>
<reference evidence="4 5" key="1">
    <citation type="submission" date="2019-05" db="EMBL/GenBank/DDBJ databases">
        <title>Emergence of the Ug99 lineage of the wheat stem rust pathogen through somatic hybridization.</title>
        <authorList>
            <person name="Li F."/>
            <person name="Upadhyaya N.M."/>
            <person name="Sperschneider J."/>
            <person name="Matny O."/>
            <person name="Nguyen-Phuc H."/>
            <person name="Mago R."/>
            <person name="Raley C."/>
            <person name="Miller M.E."/>
            <person name="Silverstein K.A.T."/>
            <person name="Henningsen E."/>
            <person name="Hirsch C.D."/>
            <person name="Visser B."/>
            <person name="Pretorius Z.A."/>
            <person name="Steffenson B.J."/>
            <person name="Schwessinger B."/>
            <person name="Dodds P.N."/>
            <person name="Figueroa M."/>
        </authorList>
    </citation>
    <scope>NUCLEOTIDE SEQUENCE [LARGE SCALE GENOMIC DNA]</scope>
    <source>
        <strain evidence="2">21-0</strain>
        <strain evidence="3 5">Ug99</strain>
    </source>
</reference>
<sequence length="76" mass="8437">MDYTSGWANWMMRPPERKGSSPTVGSSQPEFGDEQADDHPAQTHRDSQQHSALMTIHALLRISIPGPASEPRHTIT</sequence>
<evidence type="ECO:0000313" key="4">
    <source>
        <dbReference type="Proteomes" id="UP000324748"/>
    </source>
</evidence>
<comment type="caution">
    <text evidence="2">The sequence shown here is derived from an EMBL/GenBank/DDBJ whole genome shotgun (WGS) entry which is preliminary data.</text>
</comment>
<dbReference type="EMBL" id="VDEP01000080">
    <property type="protein sequence ID" value="KAA1132464.1"/>
    <property type="molecule type" value="Genomic_DNA"/>
</dbReference>
<name>A0A5B0QQR1_PUCGR</name>
<organism evidence="2 4">
    <name type="scientific">Puccinia graminis f. sp. tritici</name>
    <dbReference type="NCBI Taxonomy" id="56615"/>
    <lineage>
        <taxon>Eukaryota</taxon>
        <taxon>Fungi</taxon>
        <taxon>Dikarya</taxon>
        <taxon>Basidiomycota</taxon>
        <taxon>Pucciniomycotina</taxon>
        <taxon>Pucciniomycetes</taxon>
        <taxon>Pucciniales</taxon>
        <taxon>Pucciniaceae</taxon>
        <taxon>Puccinia</taxon>
    </lineage>
</organism>
<evidence type="ECO:0000313" key="2">
    <source>
        <dbReference type="EMBL" id="KAA1115548.1"/>
    </source>
</evidence>
<feature type="compositionally biased region" description="Polar residues" evidence="1">
    <location>
        <begin position="20"/>
        <end position="29"/>
    </location>
</feature>
<dbReference type="Proteomes" id="UP000325313">
    <property type="component" value="Unassembled WGS sequence"/>
</dbReference>